<evidence type="ECO:0000256" key="1">
    <source>
        <dbReference type="SAM" id="Coils"/>
    </source>
</evidence>
<dbReference type="InterPro" id="IPR032675">
    <property type="entry name" value="LRR_dom_sf"/>
</dbReference>
<accession>A0A9P5Z8V6</accession>
<proteinExistence type="predicted"/>
<dbReference type="Proteomes" id="UP000807469">
    <property type="component" value="Unassembled WGS sequence"/>
</dbReference>
<comment type="caution">
    <text evidence="2">The sequence shown here is derived from an EMBL/GenBank/DDBJ whole genome shotgun (WGS) entry which is preliminary data.</text>
</comment>
<dbReference type="Gene3D" id="1.20.1280.50">
    <property type="match status" value="1"/>
</dbReference>
<sequence>MPAFASPFTKELRTNHVPSLRDRGHIQSLLIEPRKRLSEMNSKISELERSLNELKRERDILEEEIEQHALLLTPFRRLPDDMLREIFIACLQDDRNAFMSCREAPLLLGLVCRKWRDLAYSTPTLWASLHIPYPVPVDRTLVMDYHLLRTDVEMAMVEKHYTAVKDWLHRSGACPLSISFCCVHLGGRGQNMHMLQGVVETYVKILLDFSQRWRSLELFIPFGRCLNPIADLPATSVPNLKHLRLTFSHDVQESQSSQWSSSSLLTAPTLKTLYISFMPFRLSSVPNKWDHLTSLTLSSSTPFLSHNVRTVANLEEAYAIFNKCRRLVHCALDIFDVPAVATVSGVLSLPHLKSLSIIDSCKTLSTLFECFADMASIRGISYHSNVLPSNHRQSPLITLLERTDKQIEFLELDSRHFTFTDLTTIFDLASNVRHLVETWTSRDILPVSRSQNLIVPESFNLHKVFLNLLVAPRRDGGMYFPRLLSLHLGRPCKLSDMDILFFLQQRMEGSLNSGSGGEGIVPLQRMSIKLLSHNEEIDISSRLSKYSSLKVEIGRPDPRRLLLTPKMTIDPGIGCAARPIPAIILALD</sequence>
<gene>
    <name evidence="2" type="ORF">BDN70DRAFT_874313</name>
</gene>
<name>A0A9P5Z8V6_9AGAR</name>
<organism evidence="2 3">
    <name type="scientific">Pholiota conissans</name>
    <dbReference type="NCBI Taxonomy" id="109636"/>
    <lineage>
        <taxon>Eukaryota</taxon>
        <taxon>Fungi</taxon>
        <taxon>Dikarya</taxon>
        <taxon>Basidiomycota</taxon>
        <taxon>Agaricomycotina</taxon>
        <taxon>Agaricomycetes</taxon>
        <taxon>Agaricomycetidae</taxon>
        <taxon>Agaricales</taxon>
        <taxon>Agaricineae</taxon>
        <taxon>Strophariaceae</taxon>
        <taxon>Pholiota</taxon>
    </lineage>
</organism>
<evidence type="ECO:0000313" key="3">
    <source>
        <dbReference type="Proteomes" id="UP000807469"/>
    </source>
</evidence>
<keyword evidence="3" id="KW-1185">Reference proteome</keyword>
<reference evidence="2" key="1">
    <citation type="submission" date="2020-11" db="EMBL/GenBank/DDBJ databases">
        <authorList>
            <consortium name="DOE Joint Genome Institute"/>
            <person name="Ahrendt S."/>
            <person name="Riley R."/>
            <person name="Andreopoulos W."/>
            <person name="Labutti K."/>
            <person name="Pangilinan J."/>
            <person name="Ruiz-Duenas F.J."/>
            <person name="Barrasa J.M."/>
            <person name="Sanchez-Garcia M."/>
            <person name="Camarero S."/>
            <person name="Miyauchi S."/>
            <person name="Serrano A."/>
            <person name="Linde D."/>
            <person name="Babiker R."/>
            <person name="Drula E."/>
            <person name="Ayuso-Fernandez I."/>
            <person name="Pacheco R."/>
            <person name="Padilla G."/>
            <person name="Ferreira P."/>
            <person name="Barriuso J."/>
            <person name="Kellner H."/>
            <person name="Castanera R."/>
            <person name="Alfaro M."/>
            <person name="Ramirez L."/>
            <person name="Pisabarro A.G."/>
            <person name="Kuo A."/>
            <person name="Tritt A."/>
            <person name="Lipzen A."/>
            <person name="He G."/>
            <person name="Yan M."/>
            <person name="Ng V."/>
            <person name="Cullen D."/>
            <person name="Martin F."/>
            <person name="Rosso M.-N."/>
            <person name="Henrissat B."/>
            <person name="Hibbett D."/>
            <person name="Martinez A.T."/>
            <person name="Grigoriev I.V."/>
        </authorList>
    </citation>
    <scope>NUCLEOTIDE SEQUENCE</scope>
    <source>
        <strain evidence="2">CIRM-BRFM 674</strain>
    </source>
</reference>
<feature type="coiled-coil region" evidence="1">
    <location>
        <begin position="37"/>
        <end position="71"/>
    </location>
</feature>
<dbReference type="OrthoDB" id="3365698at2759"/>
<dbReference type="AlphaFoldDB" id="A0A9P5Z8V6"/>
<evidence type="ECO:0000313" key="2">
    <source>
        <dbReference type="EMBL" id="KAF9483077.1"/>
    </source>
</evidence>
<protein>
    <recommendedName>
        <fullName evidence="4">F-box domain-containing protein</fullName>
    </recommendedName>
</protein>
<dbReference type="Gene3D" id="3.80.10.10">
    <property type="entry name" value="Ribonuclease Inhibitor"/>
    <property type="match status" value="1"/>
</dbReference>
<keyword evidence="1" id="KW-0175">Coiled coil</keyword>
<evidence type="ECO:0008006" key="4">
    <source>
        <dbReference type="Google" id="ProtNLM"/>
    </source>
</evidence>
<dbReference type="EMBL" id="MU155158">
    <property type="protein sequence ID" value="KAF9483077.1"/>
    <property type="molecule type" value="Genomic_DNA"/>
</dbReference>